<organism evidence="1 2">
    <name type="scientific">Liparis tanakae</name>
    <name type="common">Tanaka's snailfish</name>
    <dbReference type="NCBI Taxonomy" id="230148"/>
    <lineage>
        <taxon>Eukaryota</taxon>
        <taxon>Metazoa</taxon>
        <taxon>Chordata</taxon>
        <taxon>Craniata</taxon>
        <taxon>Vertebrata</taxon>
        <taxon>Euteleostomi</taxon>
        <taxon>Actinopterygii</taxon>
        <taxon>Neopterygii</taxon>
        <taxon>Teleostei</taxon>
        <taxon>Neoteleostei</taxon>
        <taxon>Acanthomorphata</taxon>
        <taxon>Eupercaria</taxon>
        <taxon>Perciformes</taxon>
        <taxon>Cottioidei</taxon>
        <taxon>Cottales</taxon>
        <taxon>Liparidae</taxon>
        <taxon>Liparis</taxon>
    </lineage>
</organism>
<name>A0A4Z2GN09_9TELE</name>
<evidence type="ECO:0000313" key="2">
    <source>
        <dbReference type="Proteomes" id="UP000314294"/>
    </source>
</evidence>
<evidence type="ECO:0000313" key="1">
    <source>
        <dbReference type="EMBL" id="TNN55008.1"/>
    </source>
</evidence>
<keyword evidence="2" id="KW-1185">Reference proteome</keyword>
<keyword evidence="1" id="KW-0418">Kinase</keyword>
<accession>A0A4Z2GN09</accession>
<dbReference type="Proteomes" id="UP000314294">
    <property type="component" value="Unassembled WGS sequence"/>
</dbReference>
<comment type="caution">
    <text evidence="1">The sequence shown here is derived from an EMBL/GenBank/DDBJ whole genome shotgun (WGS) entry which is preliminary data.</text>
</comment>
<keyword evidence="1" id="KW-0808">Transferase</keyword>
<dbReference type="GO" id="GO:0016301">
    <property type="term" value="F:kinase activity"/>
    <property type="evidence" value="ECO:0007669"/>
    <property type="project" value="UniProtKB-KW"/>
</dbReference>
<sequence length="79" mass="8511">MPGLVAGSKSCVYADANTLKSWEYWDYEAHVPTWNVCLAPRPGDAGHPVSSVALCSKLLSLTCTGLDPRFKDLLAQEGT</sequence>
<dbReference type="OrthoDB" id="10254671at2759"/>
<protein>
    <submittedName>
        <fullName evidence="1">Casein kinase II subunit alpha</fullName>
    </submittedName>
</protein>
<gene>
    <name evidence="1" type="primary">Csnk2a2</name>
    <name evidence="1" type="ORF">EYF80_034795</name>
</gene>
<proteinExistence type="predicted"/>
<dbReference type="AlphaFoldDB" id="A0A4Z2GN09"/>
<reference evidence="1 2" key="1">
    <citation type="submission" date="2019-03" db="EMBL/GenBank/DDBJ databases">
        <title>First draft genome of Liparis tanakae, snailfish: a comprehensive survey of snailfish specific genes.</title>
        <authorList>
            <person name="Kim W."/>
            <person name="Song I."/>
            <person name="Jeong J.-H."/>
            <person name="Kim D."/>
            <person name="Kim S."/>
            <person name="Ryu S."/>
            <person name="Song J.Y."/>
            <person name="Lee S.K."/>
        </authorList>
    </citation>
    <scope>NUCLEOTIDE SEQUENCE [LARGE SCALE GENOMIC DNA]</scope>
    <source>
        <tissue evidence="1">Muscle</tissue>
    </source>
</reference>
<dbReference type="EMBL" id="SRLO01000469">
    <property type="protein sequence ID" value="TNN55008.1"/>
    <property type="molecule type" value="Genomic_DNA"/>
</dbReference>